<gene>
    <name evidence="2" type="ORF">BjapCC829_07120</name>
</gene>
<dbReference type="InterPro" id="IPR047655">
    <property type="entry name" value="Transpos_IS630-like"/>
</dbReference>
<sequence>MNVRYRVELSQAERDELTAMLGGGKHAARKLKRAQILLAADRGGRDEEIARTVRVSLSTVGRTKRRFVEGNLERALSEEPRPGAERKLTGKEEALLVATACAKPPAGHKRWTLTLLADTMVKLTDHDSLSGETVRRRLAENDLKPWRRDMWCIPHVDGEYVARMEDVLDLYAETPDPARPLVCFDETPVQLIGEVRQPVPAQPGQRERYDYEYRRNGTVNLFVTFDPRRGWRNVKVTDRRAAVDYAHCMRELVDVHYPDAACIRVVQDNLSIHKPGALYEAFAPAEARRILRRLEFHFTPKHASWLNMVECEISVLQRQCLGRRIDDPKRLRNEIAAWQRRRNKTRASIKWMFTTDKARAKLGRAYPATAKEPKSL</sequence>
<protein>
    <submittedName>
        <fullName evidence="2">IS630 family transposase</fullName>
    </submittedName>
</protein>
<evidence type="ECO:0000313" key="3">
    <source>
        <dbReference type="Proteomes" id="UP001430990"/>
    </source>
</evidence>
<name>A0ABY3QQP0_9BRAD</name>
<feature type="domain" description="Tc1-like transposase DDE" evidence="1">
    <location>
        <begin position="180"/>
        <end position="332"/>
    </location>
</feature>
<dbReference type="RefSeq" id="WP_231144117.1">
    <property type="nucleotide sequence ID" value="NZ_CP088100.1"/>
</dbReference>
<dbReference type="Pfam" id="PF13358">
    <property type="entry name" value="DDE_3"/>
    <property type="match status" value="1"/>
</dbReference>
<reference evidence="2" key="1">
    <citation type="submission" date="2021-11" db="EMBL/GenBank/DDBJ databases">
        <title>Australian commercial rhizobial inoculants.</title>
        <authorList>
            <person name="Kohlmeier M.G."/>
            <person name="O'Hara G.W."/>
            <person name="Colombi E."/>
            <person name="Ramsay J.P."/>
            <person name="Terpolilli J."/>
        </authorList>
    </citation>
    <scope>NUCLEOTIDE SEQUENCE</scope>
    <source>
        <strain evidence="2">CC829</strain>
    </source>
</reference>
<dbReference type="Proteomes" id="UP001430990">
    <property type="component" value="Chromosome"/>
</dbReference>
<dbReference type="InterPro" id="IPR038717">
    <property type="entry name" value="Tc1-like_DDE_dom"/>
</dbReference>
<dbReference type="NCBIfam" id="NF033545">
    <property type="entry name" value="transpos_IS630"/>
    <property type="match status" value="1"/>
</dbReference>
<evidence type="ECO:0000313" key="2">
    <source>
        <dbReference type="EMBL" id="UFW88334.1"/>
    </source>
</evidence>
<keyword evidence="3" id="KW-1185">Reference proteome</keyword>
<proteinExistence type="predicted"/>
<evidence type="ECO:0000259" key="1">
    <source>
        <dbReference type="Pfam" id="PF13358"/>
    </source>
</evidence>
<organism evidence="2 3">
    <name type="scientific">Bradyrhizobium barranii</name>
    <dbReference type="NCBI Taxonomy" id="2992140"/>
    <lineage>
        <taxon>Bacteria</taxon>
        <taxon>Pseudomonadati</taxon>
        <taxon>Pseudomonadota</taxon>
        <taxon>Alphaproteobacteria</taxon>
        <taxon>Hyphomicrobiales</taxon>
        <taxon>Nitrobacteraceae</taxon>
        <taxon>Bradyrhizobium</taxon>
    </lineage>
</organism>
<dbReference type="Pfam" id="PF13565">
    <property type="entry name" value="HTH_32"/>
    <property type="match status" value="1"/>
</dbReference>
<accession>A0ABY3QQP0</accession>
<dbReference type="SUPFAM" id="SSF46689">
    <property type="entry name" value="Homeodomain-like"/>
    <property type="match status" value="1"/>
</dbReference>
<dbReference type="EMBL" id="CP088100">
    <property type="protein sequence ID" value="UFW88334.1"/>
    <property type="molecule type" value="Genomic_DNA"/>
</dbReference>
<dbReference type="InterPro" id="IPR009057">
    <property type="entry name" value="Homeodomain-like_sf"/>
</dbReference>